<comment type="function">
    <text evidence="6">Also exhibits azoreductase activity. Catalyzes the reductive cleavage of the azo bond in aromatic azo compounds to the corresponding amines.</text>
</comment>
<dbReference type="InterPro" id="IPR029039">
    <property type="entry name" value="Flavoprotein-like_sf"/>
</dbReference>
<dbReference type="Pfam" id="PF02525">
    <property type="entry name" value="Flavodoxin_2"/>
    <property type="match status" value="1"/>
</dbReference>
<dbReference type="PANTHER" id="PTHR43741">
    <property type="entry name" value="FMN-DEPENDENT NADH-AZOREDUCTASE 1"/>
    <property type="match status" value="1"/>
</dbReference>
<dbReference type="GO" id="GO:0016655">
    <property type="term" value="F:oxidoreductase activity, acting on NAD(P)H, quinone or similar compound as acceptor"/>
    <property type="evidence" value="ECO:0007669"/>
    <property type="project" value="InterPro"/>
</dbReference>
<dbReference type="SUPFAM" id="SSF52218">
    <property type="entry name" value="Flavoproteins"/>
    <property type="match status" value="1"/>
</dbReference>
<keyword evidence="9" id="KW-1185">Reference proteome</keyword>
<sequence length="200" mass="21924">MTNLLQINSSIFSSGGHSSLLANEFVDKWRTRNPNAQVTVRDLANDPLPHLDAARVSAYFTPSGARTPEQQVYVDESDALITELKEADVIVIGLPMYNFGIPSTLKAYFDRIARAGETFRYTENGPEGLLEGKEVYIFAARGGKYAGTSLDTETAYMRDFLGFIGITAVEFIYAEGLNMGDAAKDLAVAEARKRLAELVV</sequence>
<evidence type="ECO:0000256" key="2">
    <source>
        <dbReference type="ARBA" id="ARBA00022643"/>
    </source>
</evidence>
<dbReference type="RefSeq" id="WP_153247576.1">
    <property type="nucleotide sequence ID" value="NZ_CP044205.1"/>
</dbReference>
<dbReference type="HAMAP" id="MF_01216">
    <property type="entry name" value="Azoreductase_type1"/>
    <property type="match status" value="1"/>
</dbReference>
<comment type="cofactor">
    <cofactor evidence="6">
        <name>FMN</name>
        <dbReference type="ChEBI" id="CHEBI:58210"/>
    </cofactor>
    <text evidence="6">Binds 1 FMN per subunit.</text>
</comment>
<dbReference type="InterPro" id="IPR050104">
    <property type="entry name" value="FMN-dep_NADH:Q_OxRdtase_AzoR1"/>
</dbReference>
<evidence type="ECO:0000313" key="9">
    <source>
        <dbReference type="Proteomes" id="UP000325755"/>
    </source>
</evidence>
<dbReference type="PANTHER" id="PTHR43741:SF2">
    <property type="entry name" value="FMN-DEPENDENT NADH:QUINONE OXIDOREDUCTASE"/>
    <property type="match status" value="1"/>
</dbReference>
<evidence type="ECO:0000256" key="1">
    <source>
        <dbReference type="ARBA" id="ARBA00022630"/>
    </source>
</evidence>
<reference evidence="8 9" key="1">
    <citation type="submission" date="2019-09" db="EMBL/GenBank/DDBJ databases">
        <title>Ecophysiology of the spiral-shaped methanotroph Methylospira mobilis as revealed by the complete genome sequence.</title>
        <authorList>
            <person name="Oshkin I.Y."/>
            <person name="Dedysh S.N."/>
            <person name="Miroshnikov K."/>
            <person name="Danilova O.V."/>
            <person name="Hakobyan A."/>
            <person name="Liesack W."/>
        </authorList>
    </citation>
    <scope>NUCLEOTIDE SEQUENCE [LARGE SCALE GENOMIC DNA]</scope>
    <source>
        <strain evidence="8 9">Shm1</strain>
    </source>
</reference>
<comment type="similarity">
    <text evidence="6">Belongs to the azoreductase type 1 family.</text>
</comment>
<keyword evidence="4 6" id="KW-0520">NAD</keyword>
<dbReference type="EC" id="1.7.1.17" evidence="6"/>
<evidence type="ECO:0000256" key="6">
    <source>
        <dbReference type="HAMAP-Rule" id="MF_01216"/>
    </source>
</evidence>
<keyword evidence="1 6" id="KW-0285">Flavoprotein</keyword>
<feature type="domain" description="Flavodoxin-like fold" evidence="7">
    <location>
        <begin position="3"/>
        <end position="197"/>
    </location>
</feature>
<evidence type="ECO:0000256" key="4">
    <source>
        <dbReference type="ARBA" id="ARBA00023027"/>
    </source>
</evidence>
<proteinExistence type="inferred from homology"/>
<evidence type="ECO:0000256" key="5">
    <source>
        <dbReference type="ARBA" id="ARBA00048542"/>
    </source>
</evidence>
<feature type="binding site" evidence="6">
    <location>
        <position position="10"/>
    </location>
    <ligand>
        <name>FMN</name>
        <dbReference type="ChEBI" id="CHEBI:58210"/>
    </ligand>
</feature>
<dbReference type="Proteomes" id="UP000325755">
    <property type="component" value="Chromosome"/>
</dbReference>
<dbReference type="FunCoup" id="A0A5Q0BCD7">
    <property type="interactions" value="68"/>
</dbReference>
<dbReference type="KEGG" id="mmob:F6R98_02265"/>
<feature type="binding site" evidence="6">
    <location>
        <begin position="96"/>
        <end position="99"/>
    </location>
    <ligand>
        <name>FMN</name>
        <dbReference type="ChEBI" id="CHEBI:58210"/>
    </ligand>
</feature>
<organism evidence="8 9">
    <name type="scientific">Candidatus Methylospira mobilis</name>
    <dbReference type="NCBI Taxonomy" id="1808979"/>
    <lineage>
        <taxon>Bacteria</taxon>
        <taxon>Pseudomonadati</taxon>
        <taxon>Pseudomonadota</taxon>
        <taxon>Gammaproteobacteria</taxon>
        <taxon>Methylococcales</taxon>
        <taxon>Methylococcaceae</taxon>
        <taxon>Candidatus Methylospira</taxon>
    </lineage>
</organism>
<dbReference type="InParanoid" id="A0A5Q0BCD7"/>
<protein>
    <recommendedName>
        <fullName evidence="6">FMN dependent NADH:quinone oxidoreductase</fullName>
        <ecNumber evidence="6">1.6.5.-</ecNumber>
    </recommendedName>
    <alternativeName>
        <fullName evidence="6">Azo-dye reductase</fullName>
    </alternativeName>
    <alternativeName>
        <fullName evidence="6">FMN-dependent NADH-azo compound oxidoreductase</fullName>
    </alternativeName>
    <alternativeName>
        <fullName evidence="6">FMN-dependent NADH-azoreductase</fullName>
        <ecNumber evidence="6">1.7.1.17</ecNumber>
    </alternativeName>
</protein>
<comment type="catalytic activity">
    <reaction evidence="5">
        <text>N,N-dimethyl-1,4-phenylenediamine + anthranilate + 2 NAD(+) = 2-(4-dimethylaminophenyl)diazenylbenzoate + 2 NADH + 2 H(+)</text>
        <dbReference type="Rhea" id="RHEA:55872"/>
        <dbReference type="ChEBI" id="CHEBI:15378"/>
        <dbReference type="ChEBI" id="CHEBI:15783"/>
        <dbReference type="ChEBI" id="CHEBI:16567"/>
        <dbReference type="ChEBI" id="CHEBI:57540"/>
        <dbReference type="ChEBI" id="CHEBI:57945"/>
        <dbReference type="ChEBI" id="CHEBI:71579"/>
        <dbReference type="EC" id="1.7.1.17"/>
    </reaction>
    <physiologicalReaction direction="right-to-left" evidence="5">
        <dbReference type="Rhea" id="RHEA:55874"/>
    </physiologicalReaction>
</comment>
<comment type="subunit">
    <text evidence="6">Homodimer.</text>
</comment>
<dbReference type="Gene3D" id="3.40.50.360">
    <property type="match status" value="1"/>
</dbReference>
<comment type="catalytic activity">
    <reaction evidence="6">
        <text>2 a quinone + NADH + H(+) = 2 a 1,4-benzosemiquinone + NAD(+)</text>
        <dbReference type="Rhea" id="RHEA:65952"/>
        <dbReference type="ChEBI" id="CHEBI:15378"/>
        <dbReference type="ChEBI" id="CHEBI:57540"/>
        <dbReference type="ChEBI" id="CHEBI:57945"/>
        <dbReference type="ChEBI" id="CHEBI:132124"/>
        <dbReference type="ChEBI" id="CHEBI:134225"/>
    </reaction>
</comment>
<evidence type="ECO:0000313" key="8">
    <source>
        <dbReference type="EMBL" id="QFY41593.1"/>
    </source>
</evidence>
<evidence type="ECO:0000256" key="3">
    <source>
        <dbReference type="ARBA" id="ARBA00023002"/>
    </source>
</evidence>
<dbReference type="InterPro" id="IPR023048">
    <property type="entry name" value="NADH:quinone_OxRdtase_FMN_depd"/>
</dbReference>
<dbReference type="InterPro" id="IPR003680">
    <property type="entry name" value="Flavodoxin_fold"/>
</dbReference>
<dbReference type="OrthoDB" id="9787136at2"/>
<dbReference type="AlphaFoldDB" id="A0A5Q0BCD7"/>
<comment type="caution">
    <text evidence="6">Lacks conserved residue(s) required for the propagation of feature annotation.</text>
</comment>
<gene>
    <name evidence="6" type="primary">azoR</name>
    <name evidence="8" type="ORF">F6R98_02265</name>
</gene>
<keyword evidence="3 6" id="KW-0560">Oxidoreductase</keyword>
<dbReference type="GO" id="GO:0009055">
    <property type="term" value="F:electron transfer activity"/>
    <property type="evidence" value="ECO:0007669"/>
    <property type="project" value="UniProtKB-UniRule"/>
</dbReference>
<dbReference type="GO" id="GO:0016652">
    <property type="term" value="F:oxidoreductase activity, acting on NAD(P)H as acceptor"/>
    <property type="evidence" value="ECO:0007669"/>
    <property type="project" value="UniProtKB-UniRule"/>
</dbReference>
<name>A0A5Q0BCD7_9GAMM</name>
<dbReference type="EMBL" id="CP044205">
    <property type="protein sequence ID" value="QFY41593.1"/>
    <property type="molecule type" value="Genomic_DNA"/>
</dbReference>
<comment type="function">
    <text evidence="6">Quinone reductase that provides resistance to thiol-specific stress caused by electrophilic quinones.</text>
</comment>
<dbReference type="EC" id="1.6.5.-" evidence="6"/>
<dbReference type="GO" id="GO:0010181">
    <property type="term" value="F:FMN binding"/>
    <property type="evidence" value="ECO:0007669"/>
    <property type="project" value="UniProtKB-UniRule"/>
</dbReference>
<accession>A0A5Q0BCD7</accession>
<evidence type="ECO:0000259" key="7">
    <source>
        <dbReference type="Pfam" id="PF02525"/>
    </source>
</evidence>
<keyword evidence="2 6" id="KW-0288">FMN</keyword>